<dbReference type="EMBL" id="MFAH01000039">
    <property type="protein sequence ID" value="OGD70907.1"/>
    <property type="molecule type" value="Genomic_DNA"/>
</dbReference>
<sequence length="188" mass="21837">MLHHIGGPEGPWESGGYYYHTRGEVTYRRTEAQRQEFQTEVMLSYFQQLNRGTELVIPGVGEISEENLIMELRQRLQAGLLRIKWGREVEEPQIVTSDDTRVRFVDALMPQNTFNIFAPDCVYYREMTNTFFEEIGGWVRSKLGALLGMESAFAPVSTLTLYQQQYVHGQLRQSIEEMARQSYILSQQ</sequence>
<organism evidence="1 2">
    <name type="scientific">Candidatus Collierbacteria bacterium RIFCSPHIGHO2_02_FULL_49_10</name>
    <dbReference type="NCBI Taxonomy" id="1817723"/>
    <lineage>
        <taxon>Bacteria</taxon>
        <taxon>Candidatus Collieribacteriota</taxon>
    </lineage>
</organism>
<comment type="caution">
    <text evidence="1">The sequence shown here is derived from an EMBL/GenBank/DDBJ whole genome shotgun (WGS) entry which is preliminary data.</text>
</comment>
<name>A0A1F5EU36_9BACT</name>
<evidence type="ECO:0000313" key="1">
    <source>
        <dbReference type="EMBL" id="OGD70907.1"/>
    </source>
</evidence>
<protein>
    <submittedName>
        <fullName evidence="1">Uncharacterized protein</fullName>
    </submittedName>
</protein>
<dbReference type="Proteomes" id="UP000177390">
    <property type="component" value="Unassembled WGS sequence"/>
</dbReference>
<proteinExistence type="predicted"/>
<accession>A0A1F5EU36</accession>
<dbReference type="AlphaFoldDB" id="A0A1F5EU36"/>
<gene>
    <name evidence="1" type="ORF">A3D09_04080</name>
</gene>
<reference evidence="1 2" key="1">
    <citation type="journal article" date="2016" name="Nat. Commun.">
        <title>Thousands of microbial genomes shed light on interconnected biogeochemical processes in an aquifer system.</title>
        <authorList>
            <person name="Anantharaman K."/>
            <person name="Brown C.T."/>
            <person name="Hug L.A."/>
            <person name="Sharon I."/>
            <person name="Castelle C.J."/>
            <person name="Probst A.J."/>
            <person name="Thomas B.C."/>
            <person name="Singh A."/>
            <person name="Wilkins M.J."/>
            <person name="Karaoz U."/>
            <person name="Brodie E.L."/>
            <person name="Williams K.H."/>
            <person name="Hubbard S.S."/>
            <person name="Banfield J.F."/>
        </authorList>
    </citation>
    <scope>NUCLEOTIDE SEQUENCE [LARGE SCALE GENOMIC DNA]</scope>
</reference>
<evidence type="ECO:0000313" key="2">
    <source>
        <dbReference type="Proteomes" id="UP000177390"/>
    </source>
</evidence>